<evidence type="ECO:0000313" key="7">
    <source>
        <dbReference type="EMBL" id="MBD6616773.1"/>
    </source>
</evidence>
<dbReference type="AlphaFoldDB" id="A0AA40SWV8"/>
<dbReference type="InterPro" id="IPR051533">
    <property type="entry name" value="WaaL-like"/>
</dbReference>
<dbReference type="GO" id="GO:0016874">
    <property type="term" value="F:ligase activity"/>
    <property type="evidence" value="ECO:0007669"/>
    <property type="project" value="UniProtKB-KW"/>
</dbReference>
<dbReference type="PANTHER" id="PTHR37422:SF13">
    <property type="entry name" value="LIPOPOLYSACCHARIDE BIOSYNTHESIS PROTEIN PA4999-RELATED"/>
    <property type="match status" value="1"/>
</dbReference>
<evidence type="ECO:0000256" key="1">
    <source>
        <dbReference type="ARBA" id="ARBA00004141"/>
    </source>
</evidence>
<dbReference type="EMBL" id="VJXY01000012">
    <property type="protein sequence ID" value="MBD6616773.1"/>
    <property type="molecule type" value="Genomic_DNA"/>
</dbReference>
<name>A0AA40SWV8_9NOST</name>
<comment type="subcellular location">
    <subcellularLocation>
        <location evidence="1">Membrane</location>
        <topology evidence="1">Multi-pass membrane protein</topology>
    </subcellularLocation>
</comment>
<feature type="domain" description="O-antigen ligase-related" evidence="6">
    <location>
        <begin position="246"/>
        <end position="392"/>
    </location>
</feature>
<organism evidence="7 8">
    <name type="scientific">Komarekiella delphini-convector SJRDD-AB1</name>
    <dbReference type="NCBI Taxonomy" id="2593771"/>
    <lineage>
        <taxon>Bacteria</taxon>
        <taxon>Bacillati</taxon>
        <taxon>Cyanobacteriota</taxon>
        <taxon>Cyanophyceae</taxon>
        <taxon>Nostocales</taxon>
        <taxon>Nostocaceae</taxon>
        <taxon>Komarekiella</taxon>
        <taxon>Komarekiella delphini-convector</taxon>
    </lineage>
</organism>
<accession>A0AA40SWV8</accession>
<dbReference type="InterPro" id="IPR007016">
    <property type="entry name" value="O-antigen_ligase-rel_domated"/>
</dbReference>
<feature type="transmembrane region" description="Helical" evidence="5">
    <location>
        <begin position="33"/>
        <end position="52"/>
    </location>
</feature>
<keyword evidence="3 5" id="KW-1133">Transmembrane helix</keyword>
<feature type="transmembrane region" description="Helical" evidence="5">
    <location>
        <begin position="91"/>
        <end position="109"/>
    </location>
</feature>
<dbReference type="GO" id="GO:0016020">
    <property type="term" value="C:membrane"/>
    <property type="evidence" value="ECO:0007669"/>
    <property type="project" value="UniProtKB-SubCell"/>
</dbReference>
<feature type="transmembrane region" description="Helical" evidence="5">
    <location>
        <begin position="245"/>
        <end position="275"/>
    </location>
</feature>
<feature type="transmembrane region" description="Helical" evidence="5">
    <location>
        <begin position="58"/>
        <end position="79"/>
    </location>
</feature>
<dbReference type="PANTHER" id="PTHR37422">
    <property type="entry name" value="TEICHURONIC ACID BIOSYNTHESIS PROTEIN TUAE"/>
    <property type="match status" value="1"/>
</dbReference>
<feature type="transmembrane region" description="Helical" evidence="5">
    <location>
        <begin position="129"/>
        <end position="149"/>
    </location>
</feature>
<protein>
    <submittedName>
        <fullName evidence="7">O-antigen ligase family protein</fullName>
    </submittedName>
</protein>
<feature type="transmembrane region" description="Helical" evidence="5">
    <location>
        <begin position="407"/>
        <end position="424"/>
    </location>
</feature>
<evidence type="ECO:0000259" key="6">
    <source>
        <dbReference type="Pfam" id="PF04932"/>
    </source>
</evidence>
<keyword evidence="8" id="KW-1185">Reference proteome</keyword>
<dbReference type="Pfam" id="PF04932">
    <property type="entry name" value="Wzy_C"/>
    <property type="match status" value="1"/>
</dbReference>
<proteinExistence type="predicted"/>
<gene>
    <name evidence="7" type="ORF">FNW02_13275</name>
</gene>
<feature type="transmembrane region" description="Helical" evidence="5">
    <location>
        <begin position="375"/>
        <end position="395"/>
    </location>
</feature>
<dbReference type="Proteomes" id="UP001165986">
    <property type="component" value="Unassembled WGS sequence"/>
</dbReference>
<evidence type="ECO:0000256" key="5">
    <source>
        <dbReference type="SAM" id="Phobius"/>
    </source>
</evidence>
<dbReference type="RefSeq" id="WP_191758005.1">
    <property type="nucleotide sequence ID" value="NZ_VJXY01000012.1"/>
</dbReference>
<feature type="transmembrane region" description="Helical" evidence="5">
    <location>
        <begin position="282"/>
        <end position="301"/>
    </location>
</feature>
<evidence type="ECO:0000256" key="4">
    <source>
        <dbReference type="ARBA" id="ARBA00023136"/>
    </source>
</evidence>
<sequence length="458" mass="51030">MNTSSNISQKKIKQPNNVTVISTLSVKNTRWQFIALCSYLLSQIFTIPILAIGSWATWLTLPDLATVLLVLTFILNYQHKKLAAVSSANKKIFVVLILVLLCCIMSYLIYFSNLIDLNANGVRLGIYQIYRLIEFLCVFAVTAQIPLTPKRIDVLKQITNFVLIFVCLSIILTFFAIVPLGALTAHLPQGKDIAGAWSEYARLGKIGGRGWGTISYNHGCVAAHVTMITALRIHLGLGKQVTIDLLLLFLSLIACFITESRTGFLGILLFVIVYMLTKPRNIVRAITLAALLFAIIALTSLSNLDSVNLVSVQGSVLERQTTLLDAGNAENLSGRDNIWEEKIKFLNQEPWRWIVGTGFGSAWDHGVDSGSAHLLFLHIILENGIVGLLIFAVLSYKMLYLLYQNELYIKPIFWVTITFLITSFTQEIFYPIPAMGSFIGFYLCSVAIALRKDIKVIK</sequence>
<keyword evidence="2 5" id="KW-0812">Transmembrane</keyword>
<reference evidence="7" key="1">
    <citation type="submission" date="2019-07" db="EMBL/GenBank/DDBJ databases">
        <title>Toxilogical consequences of a new and cryptic species of cyanobacteria (Komarekiella delphini-convector) recovered from the epidermis of a bottlenose dolphin and 1500 ft. in the air.</title>
        <authorList>
            <person name="Brown A.O."/>
            <person name="Dvorak P."/>
            <person name="Villanueva C.D."/>
            <person name="Foss A.J."/>
            <person name="Garvey A.D."/>
            <person name="Gibson Q.A."/>
            <person name="Johansen J.R."/>
            <person name="Casamatta D.A."/>
        </authorList>
    </citation>
    <scope>NUCLEOTIDE SEQUENCE</scope>
    <source>
        <strain evidence="7">SJRDD-AB1</strain>
    </source>
</reference>
<feature type="transmembrane region" description="Helical" evidence="5">
    <location>
        <begin position="430"/>
        <end position="450"/>
    </location>
</feature>
<keyword evidence="7" id="KW-0436">Ligase</keyword>
<evidence type="ECO:0000313" key="8">
    <source>
        <dbReference type="Proteomes" id="UP001165986"/>
    </source>
</evidence>
<comment type="caution">
    <text evidence="7">The sequence shown here is derived from an EMBL/GenBank/DDBJ whole genome shotgun (WGS) entry which is preliminary data.</text>
</comment>
<evidence type="ECO:0000256" key="3">
    <source>
        <dbReference type="ARBA" id="ARBA00022989"/>
    </source>
</evidence>
<feature type="transmembrane region" description="Helical" evidence="5">
    <location>
        <begin position="161"/>
        <end position="182"/>
    </location>
</feature>
<keyword evidence="4 5" id="KW-0472">Membrane</keyword>
<evidence type="ECO:0000256" key="2">
    <source>
        <dbReference type="ARBA" id="ARBA00022692"/>
    </source>
</evidence>